<name>A0ACC1T7P5_9APHY</name>
<protein>
    <submittedName>
        <fullName evidence="1">Uncharacterized protein</fullName>
    </submittedName>
</protein>
<dbReference type="EMBL" id="JANHOG010000380">
    <property type="protein sequence ID" value="KAJ3554956.1"/>
    <property type="molecule type" value="Genomic_DNA"/>
</dbReference>
<organism evidence="1 2">
    <name type="scientific">Phlebia brevispora</name>
    <dbReference type="NCBI Taxonomy" id="194682"/>
    <lineage>
        <taxon>Eukaryota</taxon>
        <taxon>Fungi</taxon>
        <taxon>Dikarya</taxon>
        <taxon>Basidiomycota</taxon>
        <taxon>Agaricomycotina</taxon>
        <taxon>Agaricomycetes</taxon>
        <taxon>Polyporales</taxon>
        <taxon>Meruliaceae</taxon>
        <taxon>Phlebia</taxon>
    </lineage>
</organism>
<gene>
    <name evidence="1" type="ORF">NM688_g2837</name>
</gene>
<proteinExistence type="predicted"/>
<dbReference type="Proteomes" id="UP001148662">
    <property type="component" value="Unassembled WGS sequence"/>
</dbReference>
<comment type="caution">
    <text evidence="1">The sequence shown here is derived from an EMBL/GenBank/DDBJ whole genome shotgun (WGS) entry which is preliminary data.</text>
</comment>
<reference evidence="1" key="1">
    <citation type="submission" date="2022-07" db="EMBL/GenBank/DDBJ databases">
        <title>Genome Sequence of Phlebia brevispora.</title>
        <authorList>
            <person name="Buettner E."/>
        </authorList>
    </citation>
    <scope>NUCLEOTIDE SEQUENCE</scope>
    <source>
        <strain evidence="1">MPL23</strain>
    </source>
</reference>
<evidence type="ECO:0000313" key="2">
    <source>
        <dbReference type="Proteomes" id="UP001148662"/>
    </source>
</evidence>
<evidence type="ECO:0000313" key="1">
    <source>
        <dbReference type="EMBL" id="KAJ3554956.1"/>
    </source>
</evidence>
<keyword evidence="2" id="KW-1185">Reference proteome</keyword>
<accession>A0ACC1T7P5</accession>
<sequence length="154" mass="17428">MRMTALSIKPSQTNTYKIAADSSAPILEDGHRHNIPSKQGSTQEKCDLEKGRTGQKAAKSRRSDRVRLWINRTACAKGIGARTYTSYMRGINASPITEYTRDENMSTDNEDLRVLERPPSIGISYQQLVDSPTSRWRRRCCQEILDIARRGVDP</sequence>